<dbReference type="Proteomes" id="UP000721861">
    <property type="component" value="Unassembled WGS sequence"/>
</dbReference>
<sequence length="493" mass="56910">MRTIYIILILSSYIILGACDDRLEKINTNPNAQNTIDPEYLFSSAVLYTNGGLAYIGFEWPFGLQYGHYYVGNNIPRFIDNYYDNYTETFYSDPFNYFFKEQIRHIKEVIRMTRKGGEYENHVRYSLAKIVESYNYIRVADAYGAVPYTQGGYGQEEILYPVYDQVEDIYKTIFNELQLAIAVLKEANPEEAFPGADPLYENDLEQWIRFANSLRLRMAMRVRFVEPALSKTIVNECLKEPLIVENADNAKRLYEENDRAEFYNPLNHMLRVYYTVKVSDKLVETLKSKNDPRLNIFIRPNDDGEFIGLPNGLSDEALPNWNMDKMCIPTDTLVGKGATAYMLTASEVCFLRAEAALFNLSDENSEAWYQKGIEQALKQWEVDPELIETYLTSSEASLSGSQEEQFEQIATQMWIGFLPDAFEGWTNIRRTGYPVIEQRRAPVYDLGVTNGVLPKRFRYAANETNLNSSNYQAAIKLQGPDEVTTPLWWDVKD</sequence>
<dbReference type="InterPro" id="IPR041662">
    <property type="entry name" value="SusD-like_2"/>
</dbReference>
<organism evidence="1 2">
    <name type="scientific">Carboxylicivirga mesophila</name>
    <dbReference type="NCBI Taxonomy" id="1166478"/>
    <lineage>
        <taxon>Bacteria</taxon>
        <taxon>Pseudomonadati</taxon>
        <taxon>Bacteroidota</taxon>
        <taxon>Bacteroidia</taxon>
        <taxon>Marinilabiliales</taxon>
        <taxon>Marinilabiliaceae</taxon>
        <taxon>Carboxylicivirga</taxon>
    </lineage>
</organism>
<dbReference type="EMBL" id="JAGUCN010000017">
    <property type="protein sequence ID" value="MBS2212636.1"/>
    <property type="molecule type" value="Genomic_DNA"/>
</dbReference>
<dbReference type="Gene3D" id="1.25.40.390">
    <property type="match status" value="1"/>
</dbReference>
<dbReference type="InterPro" id="IPR011990">
    <property type="entry name" value="TPR-like_helical_dom_sf"/>
</dbReference>
<evidence type="ECO:0000313" key="1">
    <source>
        <dbReference type="EMBL" id="MBS2212636.1"/>
    </source>
</evidence>
<dbReference type="RefSeq" id="WP_212229396.1">
    <property type="nucleotide sequence ID" value="NZ_JAGUCN010000017.1"/>
</dbReference>
<reference evidence="1 2" key="1">
    <citation type="journal article" date="2014" name="Int. J. Syst. Evol. Microbiol.">
        <title>Carboxylicivirga gen. nov. in the family Marinilabiliaceae with two novel species, Carboxylicivirga mesophila sp. nov. and Carboxylicivirga taeanensis sp. nov., and reclassification of Cytophaga fermentans as Saccharicrinis fermentans gen. nov., comb. nov.</title>
        <authorList>
            <person name="Yang S.H."/>
            <person name="Seo H.S."/>
            <person name="Woo J.H."/>
            <person name="Oh H.M."/>
            <person name="Jang H."/>
            <person name="Lee J.H."/>
            <person name="Kim S.J."/>
            <person name="Kwon K.K."/>
        </authorList>
    </citation>
    <scope>NUCLEOTIDE SEQUENCE [LARGE SCALE GENOMIC DNA]</scope>
    <source>
        <strain evidence="1 2">JCM 18290</strain>
    </source>
</reference>
<dbReference type="SUPFAM" id="SSF48452">
    <property type="entry name" value="TPR-like"/>
    <property type="match status" value="1"/>
</dbReference>
<keyword evidence="2" id="KW-1185">Reference proteome</keyword>
<gene>
    <name evidence="1" type="ORF">KEM09_14555</name>
</gene>
<evidence type="ECO:0000313" key="2">
    <source>
        <dbReference type="Proteomes" id="UP000721861"/>
    </source>
</evidence>
<accession>A0ABS5KCH2</accession>
<proteinExistence type="predicted"/>
<comment type="caution">
    <text evidence="1">The sequence shown here is derived from an EMBL/GenBank/DDBJ whole genome shotgun (WGS) entry which is preliminary data.</text>
</comment>
<protein>
    <submittedName>
        <fullName evidence="1">SusD/RagB family nutrient-binding outer membrane lipoprotein</fullName>
    </submittedName>
</protein>
<keyword evidence="1" id="KW-0449">Lipoprotein</keyword>
<name>A0ABS5KCH2_9BACT</name>
<dbReference type="PROSITE" id="PS51257">
    <property type="entry name" value="PROKAR_LIPOPROTEIN"/>
    <property type="match status" value="1"/>
</dbReference>
<dbReference type="Pfam" id="PF12771">
    <property type="entry name" value="SusD-like_2"/>
    <property type="match status" value="1"/>
</dbReference>